<reference evidence="3" key="1">
    <citation type="submission" date="2021-11" db="EMBL/GenBank/DDBJ databases">
        <title>Legionella maioricencis sp. nov., a new species isolated from hot water samples in Mallorca.</title>
        <authorList>
            <person name="Crespi S."/>
            <person name="Drasar V."/>
            <person name="Salva-Serra F."/>
            <person name="Jaen-Luchoro D."/>
            <person name="Pineiro-Iglesias B."/>
            <person name="Aliaga F."/>
            <person name="Fernandez-Juarez V."/>
            <person name="Coll G."/>
            <person name="Moore E.R.B."/>
            <person name="Bennasar-Figueras A."/>
        </authorList>
    </citation>
    <scope>NUCLEOTIDE SEQUENCE</scope>
    <source>
        <strain evidence="3">HCPI-6</strain>
    </source>
</reference>
<evidence type="ECO:0000313" key="4">
    <source>
        <dbReference type="Proteomes" id="UP001139721"/>
    </source>
</evidence>
<feature type="signal peptide" evidence="1">
    <location>
        <begin position="1"/>
        <end position="21"/>
    </location>
</feature>
<sequence length="319" mass="35744">MLKRYYLLILSVFLLAGCTHHGQKMPSSSIEGSGQSTKQYRQISEFTQVDVQGRVNIHLHTGYKKPQVLLTGDPRDLAQVKTVVNGTTLYLIIGNGFPRYGAVNADIRGRFLNRLSYKGAGLITGSQLHTSFLELYLANEGTTQLGGTIGLQRLEVVGSGLTQISGITSHDLQIRLKGKPKVQLTGFVTLSKLNVDGQGWLSLYWVRSNHLTVIAKKAAKIQLAGIVNRLEVELWDAARFKGRYLRAQRSFIRTHNKSVAEISAVNHQSTLATDASDIYYYNIPNTRADFMAFNGSVLNMREWSLFELEEFTRYNKQFP</sequence>
<dbReference type="Pfam" id="PF10988">
    <property type="entry name" value="DUF2807"/>
    <property type="match status" value="1"/>
</dbReference>
<gene>
    <name evidence="3" type="ORF">LOX96_02425</name>
</gene>
<dbReference type="AlphaFoldDB" id="A0A9X2I9C0"/>
<organism evidence="3 4">
    <name type="scientific">Legionella maioricensis</name>
    <dbReference type="NCBI Taxonomy" id="2896528"/>
    <lineage>
        <taxon>Bacteria</taxon>
        <taxon>Pseudomonadati</taxon>
        <taxon>Pseudomonadota</taxon>
        <taxon>Gammaproteobacteria</taxon>
        <taxon>Legionellales</taxon>
        <taxon>Legionellaceae</taxon>
        <taxon>Legionella</taxon>
    </lineage>
</organism>
<dbReference type="PROSITE" id="PS51257">
    <property type="entry name" value="PROKAR_LIPOPROTEIN"/>
    <property type="match status" value="1"/>
</dbReference>
<keyword evidence="4" id="KW-1185">Reference proteome</keyword>
<comment type="caution">
    <text evidence="3">The sequence shown here is derived from an EMBL/GenBank/DDBJ whole genome shotgun (WGS) entry which is preliminary data.</text>
</comment>
<keyword evidence="1" id="KW-0732">Signal</keyword>
<evidence type="ECO:0000313" key="3">
    <source>
        <dbReference type="EMBL" id="MCL9682940.1"/>
    </source>
</evidence>
<evidence type="ECO:0000256" key="1">
    <source>
        <dbReference type="SAM" id="SignalP"/>
    </source>
</evidence>
<dbReference type="Proteomes" id="UP001139721">
    <property type="component" value="Unassembled WGS sequence"/>
</dbReference>
<dbReference type="RefSeq" id="WP_250420188.1">
    <property type="nucleotide sequence ID" value="NZ_JAJKBJ010000002.1"/>
</dbReference>
<evidence type="ECO:0000259" key="2">
    <source>
        <dbReference type="Pfam" id="PF10988"/>
    </source>
</evidence>
<dbReference type="InterPro" id="IPR021255">
    <property type="entry name" value="DUF2807"/>
</dbReference>
<dbReference type="EMBL" id="JAJKBJ010000002">
    <property type="protein sequence ID" value="MCL9682940.1"/>
    <property type="molecule type" value="Genomic_DNA"/>
</dbReference>
<name>A0A9X2I9C0_9GAMM</name>
<feature type="domain" description="Putative auto-transporter adhesin head GIN" evidence="2">
    <location>
        <begin position="45"/>
        <end position="184"/>
    </location>
</feature>
<dbReference type="Gene3D" id="2.160.20.120">
    <property type="match status" value="2"/>
</dbReference>
<proteinExistence type="predicted"/>
<accession>A0A9X2I9C0</accession>
<protein>
    <submittedName>
        <fullName evidence="3">DUF2807 domain-containing protein</fullName>
    </submittedName>
</protein>
<feature type="chain" id="PRO_5040803637" evidence="1">
    <location>
        <begin position="22"/>
        <end position="319"/>
    </location>
</feature>